<dbReference type="EMBL" id="CP022743">
    <property type="protein sequence ID" value="ASU36550.1"/>
    <property type="molecule type" value="Genomic_DNA"/>
</dbReference>
<feature type="transmembrane region" description="Helical" evidence="1">
    <location>
        <begin position="46"/>
        <end position="65"/>
    </location>
</feature>
<keyword evidence="3" id="KW-1185">Reference proteome</keyword>
<dbReference type="AlphaFoldDB" id="A0A223P3C6"/>
<accession>A0A223P3C6</accession>
<feature type="transmembrane region" description="Helical" evidence="1">
    <location>
        <begin position="6"/>
        <end position="25"/>
    </location>
</feature>
<evidence type="ECO:0000313" key="2">
    <source>
        <dbReference type="EMBL" id="ASU36550.1"/>
    </source>
</evidence>
<evidence type="ECO:0000313" key="3">
    <source>
        <dbReference type="Proteomes" id="UP000215002"/>
    </source>
</evidence>
<dbReference type="RefSeq" id="WP_094572554.1">
    <property type="nucleotide sequence ID" value="NZ_CP022743.1"/>
</dbReference>
<keyword evidence="1" id="KW-0472">Membrane</keyword>
<feature type="transmembrane region" description="Helical" evidence="1">
    <location>
        <begin position="85"/>
        <end position="108"/>
    </location>
</feature>
<proteinExistence type="predicted"/>
<sequence>MYLILLAFHSLVRWFVLASLLFAVYRACRGLFGKKSYTNTDEKTRIVTATIAHIQLVLGLWLYFISPVVNYFLHNFKSAVHERQIRFFGMEHITVMLTAIVLITIGSAKAKQKATSHEKFKTMAIWFIIALLLILSSIPWSFSPLISRPLFRAF</sequence>
<gene>
    <name evidence="2" type="ORF">MuYL_4667</name>
</gene>
<name>A0A223P3C6_9SPHI</name>
<reference evidence="2 3" key="1">
    <citation type="submission" date="2017-08" db="EMBL/GenBank/DDBJ databases">
        <title>Complete genome sequence of Mucilaginibacter sp. strain BJC16-A31.</title>
        <authorList>
            <consortium name="Henan University of Science and Technology"/>
            <person name="You X."/>
        </authorList>
    </citation>
    <scope>NUCLEOTIDE SEQUENCE [LARGE SCALE GENOMIC DNA]</scope>
    <source>
        <strain evidence="2 3">BJC16-A31</strain>
    </source>
</reference>
<keyword evidence="1" id="KW-0812">Transmembrane</keyword>
<evidence type="ECO:0000256" key="1">
    <source>
        <dbReference type="SAM" id="Phobius"/>
    </source>
</evidence>
<dbReference type="Proteomes" id="UP000215002">
    <property type="component" value="Chromosome"/>
</dbReference>
<dbReference type="KEGG" id="muc:MuYL_4667"/>
<organism evidence="2 3">
    <name type="scientific">Mucilaginibacter xinganensis</name>
    <dbReference type="NCBI Taxonomy" id="1234841"/>
    <lineage>
        <taxon>Bacteria</taxon>
        <taxon>Pseudomonadati</taxon>
        <taxon>Bacteroidota</taxon>
        <taxon>Sphingobacteriia</taxon>
        <taxon>Sphingobacteriales</taxon>
        <taxon>Sphingobacteriaceae</taxon>
        <taxon>Mucilaginibacter</taxon>
    </lineage>
</organism>
<feature type="transmembrane region" description="Helical" evidence="1">
    <location>
        <begin position="120"/>
        <end position="142"/>
    </location>
</feature>
<keyword evidence="1" id="KW-1133">Transmembrane helix</keyword>
<evidence type="ECO:0008006" key="4">
    <source>
        <dbReference type="Google" id="ProtNLM"/>
    </source>
</evidence>
<dbReference type="OrthoDB" id="329514at2"/>
<protein>
    <recommendedName>
        <fullName evidence="4">Cytochrome B</fullName>
    </recommendedName>
</protein>